<organism evidence="1 2">
    <name type="scientific">Blepharisma stoltei</name>
    <dbReference type="NCBI Taxonomy" id="1481888"/>
    <lineage>
        <taxon>Eukaryota</taxon>
        <taxon>Sar</taxon>
        <taxon>Alveolata</taxon>
        <taxon>Ciliophora</taxon>
        <taxon>Postciliodesmatophora</taxon>
        <taxon>Heterotrichea</taxon>
        <taxon>Heterotrichida</taxon>
        <taxon>Blepharismidae</taxon>
        <taxon>Blepharisma</taxon>
    </lineage>
</organism>
<dbReference type="Proteomes" id="UP001162131">
    <property type="component" value="Unassembled WGS sequence"/>
</dbReference>
<accession>A0AAU9K0M0</accession>
<dbReference type="AlphaFoldDB" id="A0AAU9K0M0"/>
<evidence type="ECO:0000313" key="2">
    <source>
        <dbReference type="Proteomes" id="UP001162131"/>
    </source>
</evidence>
<sequence>MGENPINQLTFFITNENLKGKKTPKKYEQVNLHNACKCMICKYHGKIKEVKKSYDFRIRDIDNAIPKGFTWLIERIGEVSIENSIRMNLADTVVFKNSKPKFLISQYENGNIRYVNQEEKLNLQDITKNFIQIARSRKSDGNKSSIKDKIASPNSNQFEKDIVMIRYMKNRDNNYQKLKPEDEAGAVRIFSENQFLELIWGITGGEYWKHVSYIQTLLKCNHGIGESVWYNYTKTENTDPSKLLFEEEKDNQILLENKSAYYDLICKRISYYVSLSGFDVLNMRCEFVSDNYQKAWLVYADDIFIKKIESGKGSVQNEIMTQKQRTKMINQYKVKMQKPQSIAGERMSGFMQNYYQKLKTRNGFNTLLEPTVTENQSKIAYSKLRPLSPFSLEDTLSSKKEKLLTQRSKSVSKIRERNQTPTPLIKQRRSLNCVSLITQRAPSWVYNPKLRKSPTKSSRSLITASSQSRIITSVSYRSLKT</sequence>
<keyword evidence="2" id="KW-1185">Reference proteome</keyword>
<gene>
    <name evidence="1" type="ORF">BSTOLATCC_MIC51018</name>
</gene>
<name>A0AAU9K0M0_9CILI</name>
<proteinExistence type="predicted"/>
<evidence type="ECO:0000313" key="1">
    <source>
        <dbReference type="EMBL" id="CAG9330428.1"/>
    </source>
</evidence>
<reference evidence="1" key="1">
    <citation type="submission" date="2021-09" db="EMBL/GenBank/DDBJ databases">
        <authorList>
            <consortium name="AG Swart"/>
            <person name="Singh M."/>
            <person name="Singh A."/>
            <person name="Seah K."/>
            <person name="Emmerich C."/>
        </authorList>
    </citation>
    <scope>NUCLEOTIDE SEQUENCE</scope>
    <source>
        <strain evidence="1">ATCC30299</strain>
    </source>
</reference>
<protein>
    <submittedName>
        <fullName evidence="1">Uncharacterized protein</fullName>
    </submittedName>
</protein>
<comment type="caution">
    <text evidence="1">The sequence shown here is derived from an EMBL/GenBank/DDBJ whole genome shotgun (WGS) entry which is preliminary data.</text>
</comment>
<dbReference type="EMBL" id="CAJZBQ010000051">
    <property type="protein sequence ID" value="CAG9330428.1"/>
    <property type="molecule type" value="Genomic_DNA"/>
</dbReference>